<keyword evidence="2" id="KW-0560">Oxidoreductase</keyword>
<proteinExistence type="evidence at transcript level"/>
<dbReference type="PANTHER" id="PTHR43180:SF69">
    <property type="entry name" value="SECOISOLARICIRESINOL DEHYDROGENASE-LIKE ISOFORM X1"/>
    <property type="match status" value="1"/>
</dbReference>
<name>O82465_IPOTF</name>
<accession>O82465</accession>
<organism evidence="3">
    <name type="scientific">Ipomoea trifida</name>
    <name type="common">Morning glory</name>
    <dbReference type="NCBI Taxonomy" id="35884"/>
    <lineage>
        <taxon>Eukaryota</taxon>
        <taxon>Viridiplantae</taxon>
        <taxon>Streptophyta</taxon>
        <taxon>Embryophyta</taxon>
        <taxon>Tracheophyta</taxon>
        <taxon>Spermatophyta</taxon>
        <taxon>Magnoliopsida</taxon>
        <taxon>eudicotyledons</taxon>
        <taxon>Gunneridae</taxon>
        <taxon>Pentapetalae</taxon>
        <taxon>asterids</taxon>
        <taxon>lamiids</taxon>
        <taxon>Solanales</taxon>
        <taxon>Convolvulaceae</taxon>
        <taxon>Ipomoeeae</taxon>
        <taxon>Ipomoea</taxon>
    </lineage>
</organism>
<dbReference type="Gene3D" id="3.40.50.720">
    <property type="entry name" value="NAD(P)-binding Rossmann-like Domain"/>
    <property type="match status" value="1"/>
</dbReference>
<dbReference type="SUPFAM" id="SSF51735">
    <property type="entry name" value="NAD(P)-binding Rossmann-fold domains"/>
    <property type="match status" value="1"/>
</dbReference>
<dbReference type="InterPro" id="IPR036291">
    <property type="entry name" value="NAD(P)-bd_dom_sf"/>
</dbReference>
<dbReference type="PANTHER" id="PTHR43180">
    <property type="entry name" value="3-OXOACYL-(ACYL-CARRIER-PROTEIN) REDUCTASE (AFU_ORTHOLOGUE AFUA_6G11210)"/>
    <property type="match status" value="1"/>
</dbReference>
<dbReference type="EMBL" id="AF072447">
    <property type="protein sequence ID" value="AAC35340.1"/>
    <property type="molecule type" value="mRNA"/>
</dbReference>
<evidence type="ECO:0000256" key="1">
    <source>
        <dbReference type="ARBA" id="ARBA00006484"/>
    </source>
</evidence>
<dbReference type="PRINTS" id="PR00080">
    <property type="entry name" value="SDRFAMILY"/>
</dbReference>
<dbReference type="AlphaFoldDB" id="O82465"/>
<dbReference type="Pfam" id="PF13561">
    <property type="entry name" value="adh_short_C2"/>
    <property type="match status" value="1"/>
</dbReference>
<dbReference type="GO" id="GO:0016616">
    <property type="term" value="F:oxidoreductase activity, acting on the CH-OH group of donors, NAD or NADP as acceptor"/>
    <property type="evidence" value="ECO:0007669"/>
    <property type="project" value="UniProtKB-ARBA"/>
</dbReference>
<evidence type="ECO:0000313" key="3">
    <source>
        <dbReference type="EMBL" id="AAC35340.1"/>
    </source>
</evidence>
<evidence type="ECO:0000256" key="2">
    <source>
        <dbReference type="ARBA" id="ARBA00023002"/>
    </source>
</evidence>
<dbReference type="PRINTS" id="PR00081">
    <property type="entry name" value="GDHRDH"/>
</dbReference>
<gene>
    <name evidence="3" type="primary">SSP</name>
</gene>
<reference evidence="3" key="1">
    <citation type="submission" date="1998-06" db="EMBL/GenBank/DDBJ databases">
        <title>S-locus specific stigma protein (SSP) from sporophytic self-incompatibility plant, Ipomoea trifida, is a member of short-chain alcohol dehydrogenase family.</title>
        <authorList>
            <person name="Kowyama Y."/>
            <person name="Kadota N."/>
            <person name="Sassa H."/>
            <person name="Kakeda K."/>
            <person name="Tsuchiya T."/>
            <person name="Ishimizu T."/>
            <person name="Kondo K."/>
            <person name="Norioka S."/>
        </authorList>
    </citation>
    <scope>NUCLEOTIDE SEQUENCE</scope>
</reference>
<comment type="similarity">
    <text evidence="1">Belongs to the short-chain dehydrogenases/reductases (SDR) family.</text>
</comment>
<sequence>MAASSLQLPGSKRLEGKVAIITGAANGIGATTARLFAQHGCKVIIADIDDKNGHSVAEEIGPEYALFIHCDVRIESDVQNAVDTTVSRYGKLDIMFSNAGVAGSRDTSILEASPENINLVFETNVFGAFFCAKHAARVMIPARKGSVIFSASAASEVFGITSDTYTASKCAVVGLCKSLCVEMGKYGIKANCVSPYVILTKLGMSIMPTQDRKLAEEIVAEASNFKGKTLTTEDVAEAALYLAGDESKFVSGLNLLIDGGFTTTNIAFQVAVEKVLGGGEETTA</sequence>
<dbReference type="FunFam" id="3.40.50.720:FF:000084">
    <property type="entry name" value="Short-chain dehydrogenase reductase"/>
    <property type="match status" value="1"/>
</dbReference>
<dbReference type="InterPro" id="IPR002347">
    <property type="entry name" value="SDR_fam"/>
</dbReference>
<protein>
    <submittedName>
        <fullName evidence="3">Short-chain alcohol dehydrogenase</fullName>
    </submittedName>
</protein>